<dbReference type="PANTHER" id="PTHR47682">
    <property type="entry name" value="TETRATRICOPEPTIDE REPEAT (TPR)-CONTAINING PROTEIN"/>
    <property type="match status" value="1"/>
</dbReference>
<dbReference type="EMBL" id="MU069504">
    <property type="protein sequence ID" value="KAF5840757.1"/>
    <property type="molecule type" value="Genomic_DNA"/>
</dbReference>
<dbReference type="SUPFAM" id="SSF48452">
    <property type="entry name" value="TPR-like"/>
    <property type="match status" value="1"/>
</dbReference>
<name>A0ABQ7H1L8_DUNSA</name>
<evidence type="ECO:0000313" key="2">
    <source>
        <dbReference type="Proteomes" id="UP000815325"/>
    </source>
</evidence>
<protein>
    <submittedName>
        <fullName evidence="1">Uncharacterized protein</fullName>
    </submittedName>
</protein>
<dbReference type="InterPro" id="IPR036249">
    <property type="entry name" value="Thioredoxin-like_sf"/>
</dbReference>
<dbReference type="PANTHER" id="PTHR47682:SF1">
    <property type="entry name" value="TETRATRICOPEPTIDE REPEAT (TPR)-CONTAINING PROTEIN"/>
    <property type="match status" value="1"/>
</dbReference>
<keyword evidence="2" id="KW-1185">Reference proteome</keyword>
<comment type="caution">
    <text evidence="1">The sequence shown here is derived from an EMBL/GenBank/DDBJ whole genome shotgun (WGS) entry which is preliminary data.</text>
</comment>
<dbReference type="Pfam" id="PF13432">
    <property type="entry name" value="TPR_16"/>
    <property type="match status" value="1"/>
</dbReference>
<accession>A0ABQ7H1L8</accession>
<proteinExistence type="predicted"/>
<evidence type="ECO:0000313" key="1">
    <source>
        <dbReference type="EMBL" id="KAF5840757.1"/>
    </source>
</evidence>
<organism evidence="1 2">
    <name type="scientific">Dunaliella salina</name>
    <name type="common">Green alga</name>
    <name type="synonym">Protococcus salinus</name>
    <dbReference type="NCBI Taxonomy" id="3046"/>
    <lineage>
        <taxon>Eukaryota</taxon>
        <taxon>Viridiplantae</taxon>
        <taxon>Chlorophyta</taxon>
        <taxon>core chlorophytes</taxon>
        <taxon>Chlorophyceae</taxon>
        <taxon>CS clade</taxon>
        <taxon>Chlamydomonadales</taxon>
        <taxon>Dunaliellaceae</taxon>
        <taxon>Dunaliella</taxon>
    </lineage>
</organism>
<dbReference type="InterPro" id="IPR011990">
    <property type="entry name" value="TPR-like_helical_dom_sf"/>
</dbReference>
<reference evidence="1" key="1">
    <citation type="submission" date="2017-08" db="EMBL/GenBank/DDBJ databases">
        <authorList>
            <person name="Polle J.E."/>
            <person name="Barry K."/>
            <person name="Cushman J."/>
            <person name="Schmutz J."/>
            <person name="Tran D."/>
            <person name="Hathwaick L.T."/>
            <person name="Yim W.C."/>
            <person name="Jenkins J."/>
            <person name="Mckie-Krisberg Z.M."/>
            <person name="Prochnik S."/>
            <person name="Lindquist E."/>
            <person name="Dockter R.B."/>
            <person name="Adam C."/>
            <person name="Molina H."/>
            <person name="Bunkerborg J."/>
            <person name="Jin E."/>
            <person name="Buchheim M."/>
            <person name="Magnuson J."/>
        </authorList>
    </citation>
    <scope>NUCLEOTIDE SEQUENCE</scope>
    <source>
        <strain evidence="1">CCAP 19/18</strain>
    </source>
</reference>
<dbReference type="Gene3D" id="3.40.30.10">
    <property type="entry name" value="Glutaredoxin"/>
    <property type="match status" value="1"/>
</dbReference>
<dbReference type="Gene3D" id="1.25.40.10">
    <property type="entry name" value="Tetratricopeptide repeat domain"/>
    <property type="match status" value="1"/>
</dbReference>
<dbReference type="Pfam" id="PF01257">
    <property type="entry name" value="2Fe-2S_thioredx"/>
    <property type="match status" value="1"/>
</dbReference>
<dbReference type="SMART" id="SM00028">
    <property type="entry name" value="TPR"/>
    <property type="match status" value="3"/>
</dbReference>
<dbReference type="CDD" id="cd02980">
    <property type="entry name" value="TRX_Fd_family"/>
    <property type="match status" value="1"/>
</dbReference>
<dbReference type="Proteomes" id="UP000815325">
    <property type="component" value="Unassembled WGS sequence"/>
</dbReference>
<gene>
    <name evidence="1" type="ORF">DUNSADRAFT_15615</name>
</gene>
<dbReference type="SUPFAM" id="SSF52833">
    <property type="entry name" value="Thioredoxin-like"/>
    <property type="match status" value="1"/>
</dbReference>
<sequence>MQTTKEVRVRGSTNACASTKVPALHRSIKQRCASVNTAVTTPPAAKKELRVCTSRTCRKQGSPEVLKFLQDLAQDTEGIRVRECSCLGNCGNGPNMALMPEGRELAHVATLDDATRVLTQACGVAIPEPIVQALALKQQGNAAAIAGRLDEAAERYSAGIAMNPSAGLHLLLCNRASVYLQQGRCFEALGDAQQAVQLAPPSFVNGWVRLVDCLYAVGRHEEAAETVQVAVQKCPQFRAAPEYRVIVQALRKEGCNV</sequence>
<dbReference type="InterPro" id="IPR019734">
    <property type="entry name" value="TPR_rpt"/>
</dbReference>